<dbReference type="FunFam" id="2.60.40.1120:FF:000003">
    <property type="entry name" value="Outer membrane protein Omp121"/>
    <property type="match status" value="1"/>
</dbReference>
<organism evidence="1 2">
    <name type="scientific">Dyadobacter frigoris</name>
    <dbReference type="NCBI Taxonomy" id="2576211"/>
    <lineage>
        <taxon>Bacteria</taxon>
        <taxon>Pseudomonadati</taxon>
        <taxon>Bacteroidota</taxon>
        <taxon>Cytophagia</taxon>
        <taxon>Cytophagales</taxon>
        <taxon>Spirosomataceae</taxon>
        <taxon>Dyadobacter</taxon>
    </lineage>
</organism>
<proteinExistence type="predicted"/>
<sequence>MKRKQEVKCLLWMKLAFYQIVVFTASISISLAAAPMKSGGISSRTVKSKTAVRPVTGKVTDGKGEAIPGSTVIVKGSETGTITDSDGKFSIEITNDAAILTISSIGYETKEVSVGSQSIFNIVLETSSAVLSEVVVTALGIQRDKKALTYATQQIGATNCDVPPTQTLLTPLTVRQQVLI</sequence>
<evidence type="ECO:0000313" key="1">
    <source>
        <dbReference type="EMBL" id="TKT92239.1"/>
    </source>
</evidence>
<dbReference type="Gene3D" id="2.60.40.1120">
    <property type="entry name" value="Carboxypeptidase-like, regulatory domain"/>
    <property type="match status" value="1"/>
</dbReference>
<dbReference type="Proteomes" id="UP000304900">
    <property type="component" value="Unassembled WGS sequence"/>
</dbReference>
<evidence type="ECO:0000313" key="2">
    <source>
        <dbReference type="Proteomes" id="UP000304900"/>
    </source>
</evidence>
<protein>
    <recommendedName>
        <fullName evidence="3">Carboxypeptidase-like regulatory domain-containing protein</fullName>
    </recommendedName>
</protein>
<evidence type="ECO:0008006" key="3">
    <source>
        <dbReference type="Google" id="ProtNLM"/>
    </source>
</evidence>
<gene>
    <name evidence="1" type="ORF">FDK13_09655</name>
</gene>
<reference evidence="1 2" key="1">
    <citation type="submission" date="2019-05" db="EMBL/GenBank/DDBJ databases">
        <title>Dyadobacter AR-3-8 sp. nov., isolated from arctic soil.</title>
        <authorList>
            <person name="Chaudhary D.K."/>
        </authorList>
    </citation>
    <scope>NUCLEOTIDE SEQUENCE [LARGE SCALE GENOMIC DNA]</scope>
    <source>
        <strain evidence="1 2">AR-3-8</strain>
    </source>
</reference>
<name>A0A4U6D4K3_9BACT</name>
<dbReference type="Pfam" id="PF13715">
    <property type="entry name" value="CarbopepD_reg_2"/>
    <property type="match status" value="1"/>
</dbReference>
<dbReference type="EMBL" id="SZVO01000004">
    <property type="protein sequence ID" value="TKT92239.1"/>
    <property type="molecule type" value="Genomic_DNA"/>
</dbReference>
<dbReference type="OrthoDB" id="966159at2"/>
<dbReference type="AlphaFoldDB" id="A0A4U6D4K3"/>
<dbReference type="SUPFAM" id="SSF49464">
    <property type="entry name" value="Carboxypeptidase regulatory domain-like"/>
    <property type="match status" value="1"/>
</dbReference>
<keyword evidence="2" id="KW-1185">Reference proteome</keyword>
<comment type="caution">
    <text evidence="1">The sequence shown here is derived from an EMBL/GenBank/DDBJ whole genome shotgun (WGS) entry which is preliminary data.</text>
</comment>
<dbReference type="InterPro" id="IPR008969">
    <property type="entry name" value="CarboxyPept-like_regulatory"/>
</dbReference>
<accession>A0A4U6D4K3</accession>
<dbReference type="RefSeq" id="WP_137339784.1">
    <property type="nucleotide sequence ID" value="NZ_BSQH01000007.1"/>
</dbReference>